<dbReference type="PANTHER" id="PTHR45846:SF1">
    <property type="entry name" value="TRNA-DIHYDROURIDINE(47) SYNTHASE [NAD(P)(+)]-LIKE"/>
    <property type="match status" value="1"/>
</dbReference>
<comment type="similarity">
    <text evidence="7">Belongs to the dus family.</text>
</comment>
<organism evidence="9 10">
    <name type="scientific">Mesosutterella porci</name>
    <dbReference type="NCBI Taxonomy" id="2915351"/>
    <lineage>
        <taxon>Bacteria</taxon>
        <taxon>Pseudomonadati</taxon>
        <taxon>Pseudomonadota</taxon>
        <taxon>Betaproteobacteria</taxon>
        <taxon>Burkholderiales</taxon>
        <taxon>Sutterellaceae</taxon>
        <taxon>Mesosutterella</taxon>
    </lineage>
</organism>
<dbReference type="InterPro" id="IPR018517">
    <property type="entry name" value="tRNA_hU_synthase_CS"/>
</dbReference>
<accession>A0ABS9MMI9</accession>
<dbReference type="InterPro" id="IPR001269">
    <property type="entry name" value="DUS_fam"/>
</dbReference>
<evidence type="ECO:0000313" key="10">
    <source>
        <dbReference type="Proteomes" id="UP001297600"/>
    </source>
</evidence>
<dbReference type="InterPro" id="IPR035587">
    <property type="entry name" value="DUS-like_FMN-bd"/>
</dbReference>
<keyword evidence="3 7" id="KW-0288">FMN</keyword>
<keyword evidence="4 7" id="KW-0819">tRNA processing</keyword>
<evidence type="ECO:0000256" key="6">
    <source>
        <dbReference type="ARBA" id="ARBA00023002"/>
    </source>
</evidence>
<evidence type="ECO:0000256" key="4">
    <source>
        <dbReference type="ARBA" id="ARBA00022694"/>
    </source>
</evidence>
<comment type="cofactor">
    <cofactor evidence="1 7">
        <name>FMN</name>
        <dbReference type="ChEBI" id="CHEBI:58210"/>
    </cofactor>
</comment>
<evidence type="ECO:0000256" key="2">
    <source>
        <dbReference type="ARBA" id="ARBA00022630"/>
    </source>
</evidence>
<dbReference type="PROSITE" id="PS01136">
    <property type="entry name" value="UPF0034"/>
    <property type="match status" value="1"/>
</dbReference>
<comment type="caution">
    <text evidence="9">The sequence shown here is derived from an EMBL/GenBank/DDBJ whole genome shotgun (WGS) entry which is preliminary data.</text>
</comment>
<dbReference type="Proteomes" id="UP001297600">
    <property type="component" value="Unassembled WGS sequence"/>
</dbReference>
<dbReference type="SUPFAM" id="SSF51395">
    <property type="entry name" value="FMN-linked oxidoreductases"/>
    <property type="match status" value="1"/>
</dbReference>
<dbReference type="Gene3D" id="3.20.20.70">
    <property type="entry name" value="Aldolase class I"/>
    <property type="match status" value="1"/>
</dbReference>
<keyword evidence="6 7" id="KW-0560">Oxidoreductase</keyword>
<evidence type="ECO:0000259" key="8">
    <source>
        <dbReference type="Pfam" id="PF01207"/>
    </source>
</evidence>
<keyword evidence="5" id="KW-0521">NADP</keyword>
<comment type="function">
    <text evidence="7">Catalyzes the synthesis of 5,6-dihydrouridine (D), a modified base found in the D-loop of most tRNAs, via the reduction of the C5-C6 double bond in target uridines.</text>
</comment>
<dbReference type="PANTHER" id="PTHR45846">
    <property type="entry name" value="TRNA-DIHYDROURIDINE(47) SYNTHASE [NAD(P)(+)]-LIKE"/>
    <property type="match status" value="1"/>
</dbReference>
<evidence type="ECO:0000256" key="7">
    <source>
        <dbReference type="PIRNR" id="PIRNR006621"/>
    </source>
</evidence>
<evidence type="ECO:0000256" key="1">
    <source>
        <dbReference type="ARBA" id="ARBA00001917"/>
    </source>
</evidence>
<keyword evidence="2 7" id="KW-0285">Flavoprotein</keyword>
<proteinExistence type="inferred from homology"/>
<evidence type="ECO:0000256" key="5">
    <source>
        <dbReference type="ARBA" id="ARBA00022857"/>
    </source>
</evidence>
<dbReference type="Pfam" id="PF01207">
    <property type="entry name" value="Dus"/>
    <property type="match status" value="1"/>
</dbReference>
<evidence type="ECO:0000256" key="3">
    <source>
        <dbReference type="ARBA" id="ARBA00022643"/>
    </source>
</evidence>
<reference evidence="9 10" key="1">
    <citation type="submission" date="2022-02" db="EMBL/GenBank/DDBJ databases">
        <title>Mesosutterella porci, a novel member of the family Sutterellaceae from pig feces.</title>
        <authorList>
            <person name="Wylensek D."/>
            <person name="Clavel T."/>
        </authorList>
    </citation>
    <scope>NUCLEOTIDE SEQUENCE [LARGE SCALE GENOMIC DNA]</scope>
    <source>
        <strain evidence="10">oilRF-744-wt-GAM-9</strain>
    </source>
</reference>
<dbReference type="EMBL" id="JAKNCT010000001">
    <property type="protein sequence ID" value="MCG5029848.1"/>
    <property type="molecule type" value="Genomic_DNA"/>
</dbReference>
<feature type="domain" description="DUS-like FMN-binding" evidence="8">
    <location>
        <begin position="5"/>
        <end position="231"/>
    </location>
</feature>
<gene>
    <name evidence="9" type="ORF">MAF45_00045</name>
</gene>
<name>A0ABS9MMI9_9BURK</name>
<dbReference type="InterPro" id="IPR013785">
    <property type="entry name" value="Aldolase_TIM"/>
</dbReference>
<dbReference type="EC" id="1.3.1.-" evidence="7"/>
<dbReference type="PIRSF" id="PIRSF006621">
    <property type="entry name" value="Dus"/>
    <property type="match status" value="1"/>
</dbReference>
<protein>
    <recommendedName>
        <fullName evidence="7">tRNA-dihydrouridine synthase</fullName>
        <ecNumber evidence="7">1.3.1.-</ecNumber>
    </recommendedName>
</protein>
<dbReference type="RefSeq" id="WP_237977505.1">
    <property type="nucleotide sequence ID" value="NZ_JAKNCT010000001.1"/>
</dbReference>
<sequence length="330" mass="37547">MLLTFAPMEGLTGVVFRRCHHRYFGGPDLYYMPFVTPTHEPRFTERQLRDIAPENNKGVPVVPQLLTQSPENFRWAVLSLASMGYCEVNLNLGCPMGTVTAKGKGSGMLRDPFALESFFEKAFSEPLPIAVSVKTRLGWRNEDEFEDLLRIYNRFPISELIVHARVREDFYKGDARRGAFARFLPGFAHRAGYNGDIVMTRELAELRDAFPNLHSVMVGRAAVANPAFFRMARGGPACSRKELFAFHRTLFEELTEAFGSVGNTVGHMKQYWFYLRTLFEGGERIFKKLLKTRRAGDYMAVVSEIEETLPLQPEAKPLWWKPSSGSRSES</sequence>
<keyword evidence="10" id="KW-1185">Reference proteome</keyword>
<dbReference type="CDD" id="cd02801">
    <property type="entry name" value="DUS_like_FMN"/>
    <property type="match status" value="1"/>
</dbReference>
<evidence type="ECO:0000313" key="9">
    <source>
        <dbReference type="EMBL" id="MCG5029848.1"/>
    </source>
</evidence>